<keyword evidence="1" id="KW-0472">Membrane</keyword>
<reference evidence="2 3" key="1">
    <citation type="submission" date="2013-02" db="EMBL/GenBank/DDBJ databases">
        <title>The Genome Sequence of Acinetobacter bereziniae NIPH 3.</title>
        <authorList>
            <consortium name="The Broad Institute Genome Sequencing Platform"/>
            <consortium name="The Broad Institute Genome Sequencing Center for Infectious Disease"/>
            <person name="Cerqueira G."/>
            <person name="Feldgarden M."/>
            <person name="Courvalin P."/>
            <person name="Perichon B."/>
            <person name="Grillot-Courvalin C."/>
            <person name="Clermont D."/>
            <person name="Rocha E."/>
            <person name="Yoon E.-J."/>
            <person name="Nemec A."/>
            <person name="Walker B."/>
            <person name="Young S.K."/>
            <person name="Zeng Q."/>
            <person name="Gargeya S."/>
            <person name="Fitzgerald M."/>
            <person name="Haas B."/>
            <person name="Abouelleil A."/>
            <person name="Alvarado L."/>
            <person name="Arachchi H.M."/>
            <person name="Berlin A.M."/>
            <person name="Chapman S.B."/>
            <person name="Dewar J."/>
            <person name="Goldberg J."/>
            <person name="Griggs A."/>
            <person name="Gujja S."/>
            <person name="Hansen M."/>
            <person name="Howarth C."/>
            <person name="Imamovic A."/>
            <person name="Larimer J."/>
            <person name="McCowan C."/>
            <person name="Murphy C."/>
            <person name="Neiman D."/>
            <person name="Pearson M."/>
            <person name="Priest M."/>
            <person name="Roberts A."/>
            <person name="Saif S."/>
            <person name="Shea T."/>
            <person name="Sisk P."/>
            <person name="Sykes S."/>
            <person name="Wortman J."/>
            <person name="Nusbaum C."/>
            <person name="Birren B."/>
        </authorList>
    </citation>
    <scope>NUCLEOTIDE SEQUENCE [LARGE SCALE GENOMIC DNA]</scope>
    <source>
        <strain evidence="2 3">NIPH 3</strain>
    </source>
</reference>
<evidence type="ECO:0000313" key="2">
    <source>
        <dbReference type="EMBL" id="ENV21877.1"/>
    </source>
</evidence>
<organism evidence="2 3">
    <name type="scientific">Acinetobacter bereziniae NIPH 3</name>
    <dbReference type="NCBI Taxonomy" id="1217651"/>
    <lineage>
        <taxon>Bacteria</taxon>
        <taxon>Pseudomonadati</taxon>
        <taxon>Pseudomonadota</taxon>
        <taxon>Gammaproteobacteria</taxon>
        <taxon>Moraxellales</taxon>
        <taxon>Moraxellaceae</taxon>
        <taxon>Acinetobacter</taxon>
    </lineage>
</organism>
<dbReference type="HOGENOM" id="CLU_221036_0_0_6"/>
<evidence type="ECO:0000313" key="3">
    <source>
        <dbReference type="Proteomes" id="UP000013270"/>
    </source>
</evidence>
<feature type="transmembrane region" description="Helical" evidence="1">
    <location>
        <begin position="6"/>
        <end position="23"/>
    </location>
</feature>
<proteinExistence type="predicted"/>
<dbReference type="Proteomes" id="UP000013270">
    <property type="component" value="Unassembled WGS sequence"/>
</dbReference>
<accession>N8XBN7</accession>
<keyword evidence="1" id="KW-1133">Transmembrane helix</keyword>
<keyword evidence="1" id="KW-0812">Transmembrane</keyword>
<comment type="caution">
    <text evidence="2">The sequence shown here is derived from an EMBL/GenBank/DDBJ whole genome shotgun (WGS) entry which is preliminary data.</text>
</comment>
<name>N8XBN7_ACIBZ</name>
<protein>
    <submittedName>
        <fullName evidence="2">Uncharacterized protein</fullName>
    </submittedName>
</protein>
<gene>
    <name evidence="2" type="ORF">F963_02270</name>
</gene>
<dbReference type="EMBL" id="APPK01000036">
    <property type="protein sequence ID" value="ENV21877.1"/>
    <property type="molecule type" value="Genomic_DNA"/>
</dbReference>
<dbReference type="AlphaFoldDB" id="N8XBN7"/>
<evidence type="ECO:0000256" key="1">
    <source>
        <dbReference type="SAM" id="Phobius"/>
    </source>
</evidence>
<sequence>MDYWIGMITFGLVFGYYGIKYIWRSLKHQPVD</sequence>